<reference evidence="4" key="1">
    <citation type="journal article" date="2019" name="Int. J. Syst. Evol. Microbiol.">
        <title>The Global Catalogue of Microorganisms (GCM) 10K type strain sequencing project: providing services to taxonomists for standard genome sequencing and annotation.</title>
        <authorList>
            <consortium name="The Broad Institute Genomics Platform"/>
            <consortium name="The Broad Institute Genome Sequencing Center for Infectious Disease"/>
            <person name="Wu L."/>
            <person name="Ma J."/>
        </authorList>
    </citation>
    <scope>NUCLEOTIDE SEQUENCE [LARGE SCALE GENOMIC DNA]</scope>
    <source>
        <strain evidence="4">JCM 17316</strain>
    </source>
</reference>
<feature type="region of interest" description="Disordered" evidence="1">
    <location>
        <begin position="240"/>
        <end position="278"/>
    </location>
</feature>
<dbReference type="EMBL" id="BAABDO010000184">
    <property type="protein sequence ID" value="GAA3508019.1"/>
    <property type="molecule type" value="Genomic_DNA"/>
</dbReference>
<dbReference type="Proteomes" id="UP001500266">
    <property type="component" value="Unassembled WGS sequence"/>
</dbReference>
<evidence type="ECO:0000313" key="4">
    <source>
        <dbReference type="Proteomes" id="UP001500266"/>
    </source>
</evidence>
<proteinExistence type="predicted"/>
<comment type="caution">
    <text evidence="3">The sequence shown here is derived from an EMBL/GenBank/DDBJ whole genome shotgun (WGS) entry which is preliminary data.</text>
</comment>
<protein>
    <recommendedName>
        <fullName evidence="2">PatA-like N-terminal domain-containing protein</fullName>
    </recommendedName>
</protein>
<dbReference type="Pfam" id="PF14332">
    <property type="entry name" value="DUF4388"/>
    <property type="match status" value="1"/>
</dbReference>
<evidence type="ECO:0000256" key="1">
    <source>
        <dbReference type="SAM" id="MobiDB-lite"/>
    </source>
</evidence>
<dbReference type="InterPro" id="IPR025497">
    <property type="entry name" value="PatA-like_N"/>
</dbReference>
<feature type="compositionally biased region" description="Pro residues" evidence="1">
    <location>
        <begin position="242"/>
        <end position="257"/>
    </location>
</feature>
<sequence length="278" mass="29504">MTASPTTPAGAAAGRPPGILISALRRRGQERFSGTLRLDGNPGGTVTMRDGLIVAAATPAAPGPESLLLRSGRIAETEWSRAFAAAAPEGRLPDELVERGLLGEVGVEVLARTAVVDALFAMALTGVHTCTVESTDAGGPGPLVPVEPGLETDRLLREITRRLEVADGWRVLDLTVRSRPWVVRDEPDQIVDGARREVLGRVNGRRTPRDIAFTLGRGLFPVMSDLAILLQDGFISLTEASAPPPAPPAHPVTPRPRPVQLDASELPRRYRNGNAPTA</sequence>
<gene>
    <name evidence="3" type="ORF">GCM10022416_61650</name>
</gene>
<dbReference type="RefSeq" id="WP_345025329.1">
    <property type="nucleotide sequence ID" value="NZ_BAABDO010000184.1"/>
</dbReference>
<name>A0ABP6UH17_9ACTN</name>
<accession>A0ABP6UH17</accession>
<feature type="domain" description="PatA-like N-terminal" evidence="2">
    <location>
        <begin position="29"/>
        <end position="164"/>
    </location>
</feature>
<organism evidence="3 4">
    <name type="scientific">Actinomadura keratinilytica</name>
    <dbReference type="NCBI Taxonomy" id="547461"/>
    <lineage>
        <taxon>Bacteria</taxon>
        <taxon>Bacillati</taxon>
        <taxon>Actinomycetota</taxon>
        <taxon>Actinomycetes</taxon>
        <taxon>Streptosporangiales</taxon>
        <taxon>Thermomonosporaceae</taxon>
        <taxon>Actinomadura</taxon>
    </lineage>
</organism>
<evidence type="ECO:0000259" key="2">
    <source>
        <dbReference type="Pfam" id="PF14332"/>
    </source>
</evidence>
<evidence type="ECO:0000313" key="3">
    <source>
        <dbReference type="EMBL" id="GAA3508019.1"/>
    </source>
</evidence>
<keyword evidence="4" id="KW-1185">Reference proteome</keyword>